<dbReference type="OrthoDB" id="3629846at2759"/>
<feature type="chain" id="PRO_5007807012" evidence="1">
    <location>
        <begin position="21"/>
        <end position="320"/>
    </location>
</feature>
<gene>
    <name evidence="2" type="ORF">AC578_8534</name>
</gene>
<sequence length="320" mass="34523">MRHSLLTQFVLCTSTSLVAARWYEPSFGSGAGPPNTSFVEENRHPDASKSVSFHPIRPNGKPWKWTVNITKIGVSDSTTPPNMYPPAYTGPDAQIVNTVYSFSWESDGRNASLPAELDEQRARSSEPFCYTSIDRISLLPPNVTNLYNDTADPSGDCATTIGQGCVDAIRDAILSEPRNGDGCHGAVNVTAIPECTGNLPSKWYTLYGATPINNPKNIDNGTSRFQNETYFSGDAFHYISSAADNNAGTQNRFDVEQLRVHMVLVVAGDDSFNALCMRVNTSVKATDDPLTGAKNISAGVPKANVWLGISGALVVLSLLI</sequence>
<feature type="signal peptide" evidence="1">
    <location>
        <begin position="1"/>
        <end position="20"/>
    </location>
</feature>
<reference evidence="2 3" key="1">
    <citation type="submission" date="2015-07" db="EMBL/GenBank/DDBJ databases">
        <title>Comparative genomics of the Sigatoka disease complex on banana suggests a link between parallel evolutionary changes in Pseudocercospora fijiensis and Pseudocercospora eumusae and increased virulence on the banana host.</title>
        <authorList>
            <person name="Chang T.-C."/>
            <person name="Salvucci A."/>
            <person name="Crous P.W."/>
            <person name="Stergiopoulos I."/>
        </authorList>
    </citation>
    <scope>NUCLEOTIDE SEQUENCE [LARGE SCALE GENOMIC DNA]</scope>
    <source>
        <strain evidence="2 3">CBS 114824</strain>
    </source>
</reference>
<dbReference type="STRING" id="321146.A0A139HW87"/>
<accession>A0A139HW87</accession>
<proteinExistence type="predicted"/>
<keyword evidence="1" id="KW-0732">Signal</keyword>
<evidence type="ECO:0000256" key="1">
    <source>
        <dbReference type="SAM" id="SignalP"/>
    </source>
</evidence>
<evidence type="ECO:0000313" key="2">
    <source>
        <dbReference type="EMBL" id="KXT06697.1"/>
    </source>
</evidence>
<dbReference type="Proteomes" id="UP000070133">
    <property type="component" value="Unassembled WGS sequence"/>
</dbReference>
<name>A0A139HW87_9PEZI</name>
<dbReference type="EMBL" id="LFZN01000005">
    <property type="protein sequence ID" value="KXT06697.1"/>
    <property type="molecule type" value="Genomic_DNA"/>
</dbReference>
<dbReference type="AlphaFoldDB" id="A0A139HW87"/>
<comment type="caution">
    <text evidence="2">The sequence shown here is derived from an EMBL/GenBank/DDBJ whole genome shotgun (WGS) entry which is preliminary data.</text>
</comment>
<keyword evidence="3" id="KW-1185">Reference proteome</keyword>
<evidence type="ECO:0000313" key="3">
    <source>
        <dbReference type="Proteomes" id="UP000070133"/>
    </source>
</evidence>
<organism evidence="2 3">
    <name type="scientific">Pseudocercospora eumusae</name>
    <dbReference type="NCBI Taxonomy" id="321146"/>
    <lineage>
        <taxon>Eukaryota</taxon>
        <taxon>Fungi</taxon>
        <taxon>Dikarya</taxon>
        <taxon>Ascomycota</taxon>
        <taxon>Pezizomycotina</taxon>
        <taxon>Dothideomycetes</taxon>
        <taxon>Dothideomycetidae</taxon>
        <taxon>Mycosphaerellales</taxon>
        <taxon>Mycosphaerellaceae</taxon>
        <taxon>Pseudocercospora</taxon>
    </lineage>
</organism>
<protein>
    <submittedName>
        <fullName evidence="2">Uncharacterized protein</fullName>
    </submittedName>
</protein>